<dbReference type="InterPro" id="IPR011989">
    <property type="entry name" value="ARM-like"/>
</dbReference>
<reference evidence="3 4" key="1">
    <citation type="submission" date="2024-09" db="EMBL/GenBank/DDBJ databases">
        <title>Rethinking Asexuality: The Enigmatic Case of Functional Sexual Genes in Lepraria (Stereocaulaceae).</title>
        <authorList>
            <person name="Doellman M."/>
            <person name="Sun Y."/>
            <person name="Barcenas-Pena A."/>
            <person name="Lumbsch H.T."/>
            <person name="Grewe F."/>
        </authorList>
    </citation>
    <scope>NUCLEOTIDE SEQUENCE [LARGE SCALE GENOMIC DNA]</scope>
    <source>
        <strain evidence="3 4">Mercado 3170</strain>
    </source>
</reference>
<dbReference type="Pfam" id="PF08514">
    <property type="entry name" value="STAG"/>
    <property type="match status" value="1"/>
</dbReference>
<evidence type="ECO:0000259" key="2">
    <source>
        <dbReference type="PROSITE" id="PS51425"/>
    </source>
</evidence>
<dbReference type="Gene3D" id="1.25.10.10">
    <property type="entry name" value="Leucine-rich Repeat Variant"/>
    <property type="match status" value="1"/>
</dbReference>
<dbReference type="InterPro" id="IPR056396">
    <property type="entry name" value="HEAT_SCC3-SA"/>
</dbReference>
<comment type="caution">
    <text evidence="3">The sequence shown here is derived from an EMBL/GenBank/DDBJ whole genome shotgun (WGS) entry which is preliminary data.</text>
</comment>
<dbReference type="SUPFAM" id="SSF48371">
    <property type="entry name" value="ARM repeat"/>
    <property type="match status" value="1"/>
</dbReference>
<evidence type="ECO:0000256" key="1">
    <source>
        <dbReference type="SAM" id="MobiDB-lite"/>
    </source>
</evidence>
<feature type="compositionally biased region" description="Acidic residues" evidence="1">
    <location>
        <begin position="982"/>
        <end position="1003"/>
    </location>
</feature>
<dbReference type="PROSITE" id="PS51425">
    <property type="entry name" value="SCD"/>
    <property type="match status" value="1"/>
</dbReference>
<keyword evidence="4" id="KW-1185">Reference proteome</keyword>
<feature type="domain" description="SCD" evidence="2">
    <location>
        <begin position="364"/>
        <end position="449"/>
    </location>
</feature>
<dbReference type="PANTHER" id="PTHR11199">
    <property type="entry name" value="STROMAL ANTIGEN"/>
    <property type="match status" value="1"/>
</dbReference>
<protein>
    <recommendedName>
        <fullName evidence="2">SCD domain-containing protein</fullName>
    </recommendedName>
</protein>
<sequence length="1148" mass="127807">MPIRLASMDPSDPATPNSSIDMNGTANRRKSGRVRQKPVLLNKDPNIPQITSSGAKRKRADTFVEDVGGLSDGDMDEESSPEESDPDEEELKERRRRTKKAPSKPISKKPKAGPGLSMNLAVRPAINGVKKTSRPKQPRARPVENAADDGTGLYAEVFSQGHTFDAVAADWIKRWEENNSEAMCNLINFVVKCTGCNLQVDVHDINDPDNAVSKLTDLQDEYQAQKITGYPLISKAKGNASFRSTLTGFFEALILTCHASGLLYSDLAIIENVDVWVSTMSSSAIRPFRHTATVISLAIATTLCRVANDLTENTAKTMRQKEGEQKKKGVNKGRIKELEKRIAEGDRRRTQVIENIQTIFDSVFVHRYRDVDPKIRVDCITALGTWILTLPDVFFEGLYLRYLGWVLSDTFAQSRAEVIKQLSKLFKNKGNIARLRQFTERFRSRLVEMAVQDSEVSIRAAAVELLDMIRETRLLEPDDIDNVGRLIFDTEPRVRKAVAGFFAKNMEDLFEGVLEDFGGEEGLQELLGEEVEDDYDTPRSSWLKLKCVVETLQSYDAEGEDQDETPPAADGSLVATGVDSRYALTAQTVYDGVLEAKTWEIIAGYLLYDFSSVGQAKEDADTAFKSRCQLNEKEEILLLEILNAAVKGKLLEAVEVEVDKKGKKSRAQKEESKESQETAALHLAEAIPRLLKKFGSNSATASAVLRLEHVLNLEIFQELRQDSTTYASLLDDINKQFLTHVDQGVLTEASTALLHARGFEDLEEVTESKLSELWDDNISALRSIFEPGNTYDISDLCNTVRRIANLASISDCVEVFDREHRPSTKKKAGPKSSATPKNLLINILQDPALDSEAGEEADELVMSALKSLLFYYMWIVRSLQTTIASKTVADLPNWTSFAESLVSIIETHHTTSQVRFTAVGTYLDLYTLFATFRHVQPSPENADAIQELVKHVSLEAQGLILKTYTALERSYASKARKTLEAAPDDDLASDPEDSSDDEDEDDDSHIQQETLMAEKRLCEVTGKMVLAIVGCVLDNEGPKKGKIKERLQRNKGKLGSNFKEVVAFLDEPKVKGKRKPAKKAVNMKPVMVDDEDSSDEEPQVQEEGKKDLRKRELVEDRIVDPDEESAGGDEDARPGADELDDEDEVMGG</sequence>
<dbReference type="Pfam" id="PF24571">
    <property type="entry name" value="HEAT_SCC3-SA"/>
    <property type="match status" value="1"/>
</dbReference>
<dbReference type="Proteomes" id="UP001590950">
    <property type="component" value="Unassembled WGS sequence"/>
</dbReference>
<feature type="region of interest" description="Disordered" evidence="1">
    <location>
        <begin position="977"/>
        <end position="1005"/>
    </location>
</feature>
<organism evidence="3 4">
    <name type="scientific">Stereocaulon virgatum</name>
    <dbReference type="NCBI Taxonomy" id="373712"/>
    <lineage>
        <taxon>Eukaryota</taxon>
        <taxon>Fungi</taxon>
        <taxon>Dikarya</taxon>
        <taxon>Ascomycota</taxon>
        <taxon>Pezizomycotina</taxon>
        <taxon>Lecanoromycetes</taxon>
        <taxon>OSLEUM clade</taxon>
        <taxon>Lecanoromycetidae</taxon>
        <taxon>Lecanorales</taxon>
        <taxon>Lecanorineae</taxon>
        <taxon>Stereocaulaceae</taxon>
        <taxon>Stereocaulon</taxon>
    </lineage>
</organism>
<feature type="region of interest" description="Disordered" evidence="1">
    <location>
        <begin position="1071"/>
        <end position="1148"/>
    </location>
</feature>
<name>A0ABR3ZV85_9LECA</name>
<dbReference type="EMBL" id="JBEFKJ010000040">
    <property type="protein sequence ID" value="KAL2037514.1"/>
    <property type="molecule type" value="Genomic_DNA"/>
</dbReference>
<feature type="compositionally biased region" description="Basic and acidic residues" evidence="1">
    <location>
        <begin position="1102"/>
        <end position="1120"/>
    </location>
</feature>
<accession>A0ABR3ZV85</accession>
<evidence type="ECO:0000313" key="3">
    <source>
        <dbReference type="EMBL" id="KAL2037514.1"/>
    </source>
</evidence>
<dbReference type="InterPro" id="IPR013721">
    <property type="entry name" value="STAG"/>
</dbReference>
<feature type="compositionally biased region" description="Acidic residues" evidence="1">
    <location>
        <begin position="73"/>
        <end position="90"/>
    </location>
</feature>
<feature type="compositionally biased region" description="Basic residues" evidence="1">
    <location>
        <begin position="94"/>
        <end position="111"/>
    </location>
</feature>
<dbReference type="Pfam" id="PF21581">
    <property type="entry name" value="SCD"/>
    <property type="match status" value="1"/>
</dbReference>
<feature type="compositionally biased region" description="Basic residues" evidence="1">
    <location>
        <begin position="27"/>
        <end position="36"/>
    </location>
</feature>
<proteinExistence type="predicted"/>
<evidence type="ECO:0000313" key="4">
    <source>
        <dbReference type="Proteomes" id="UP001590950"/>
    </source>
</evidence>
<feature type="compositionally biased region" description="Acidic residues" evidence="1">
    <location>
        <begin position="1088"/>
        <end position="1100"/>
    </location>
</feature>
<dbReference type="InterPro" id="IPR020839">
    <property type="entry name" value="SCD"/>
</dbReference>
<dbReference type="InterPro" id="IPR016024">
    <property type="entry name" value="ARM-type_fold"/>
</dbReference>
<feature type="compositionally biased region" description="Acidic residues" evidence="1">
    <location>
        <begin position="1137"/>
        <end position="1148"/>
    </location>
</feature>
<dbReference type="InterPro" id="IPR039662">
    <property type="entry name" value="Cohesin_Scc3/SA"/>
</dbReference>
<feature type="region of interest" description="Disordered" evidence="1">
    <location>
        <begin position="1"/>
        <end position="146"/>
    </location>
</feature>
<feature type="compositionally biased region" description="Polar residues" evidence="1">
    <location>
        <begin position="14"/>
        <end position="26"/>
    </location>
</feature>
<dbReference type="PANTHER" id="PTHR11199:SF0">
    <property type="entry name" value="LD34181P-RELATED"/>
    <property type="match status" value="1"/>
</dbReference>
<gene>
    <name evidence="3" type="ORF">N7G274_009795</name>
</gene>